<gene>
    <name evidence="2" type="ORF">GCM10009740_23510</name>
</gene>
<accession>A0ABN2UA55</accession>
<dbReference type="Pfam" id="PF06348">
    <property type="entry name" value="DUF1059"/>
    <property type="match status" value="1"/>
</dbReference>
<dbReference type="Proteomes" id="UP001501285">
    <property type="component" value="Unassembled WGS sequence"/>
</dbReference>
<evidence type="ECO:0000313" key="3">
    <source>
        <dbReference type="Proteomes" id="UP001501285"/>
    </source>
</evidence>
<feature type="compositionally biased region" description="Basic and acidic residues" evidence="1">
    <location>
        <begin position="34"/>
        <end position="52"/>
    </location>
</feature>
<evidence type="ECO:0008006" key="4">
    <source>
        <dbReference type="Google" id="ProtNLM"/>
    </source>
</evidence>
<organism evidence="2 3">
    <name type="scientific">Terrabacter terrae</name>
    <dbReference type="NCBI Taxonomy" id="318434"/>
    <lineage>
        <taxon>Bacteria</taxon>
        <taxon>Bacillati</taxon>
        <taxon>Actinomycetota</taxon>
        <taxon>Actinomycetes</taxon>
        <taxon>Micrococcales</taxon>
        <taxon>Intrasporangiaceae</taxon>
        <taxon>Terrabacter</taxon>
    </lineage>
</organism>
<keyword evidence="3" id="KW-1185">Reference proteome</keyword>
<evidence type="ECO:0000256" key="1">
    <source>
        <dbReference type="SAM" id="MobiDB-lite"/>
    </source>
</evidence>
<evidence type="ECO:0000313" key="2">
    <source>
        <dbReference type="EMBL" id="GAA2032638.1"/>
    </source>
</evidence>
<protein>
    <recommendedName>
        <fullName evidence="4">DUF1059 domain-containing protein</fullName>
    </recommendedName>
</protein>
<comment type="caution">
    <text evidence="2">The sequence shown here is derived from an EMBL/GenBank/DDBJ whole genome shotgun (WGS) entry which is preliminary data.</text>
</comment>
<dbReference type="InterPro" id="IPR009409">
    <property type="entry name" value="DUF1059"/>
</dbReference>
<sequence>MKTMTCRELGGPCDLEHHGENADEIIKAQDRHLKEAEQAGDGTHQDARDAMKSRWRHPKRSMGWYRDTKAAFDRLPVE</sequence>
<name>A0ABN2UA55_9MICO</name>
<dbReference type="EMBL" id="BAAANB010000021">
    <property type="protein sequence ID" value="GAA2032638.1"/>
    <property type="molecule type" value="Genomic_DNA"/>
</dbReference>
<dbReference type="RefSeq" id="WP_343991497.1">
    <property type="nucleotide sequence ID" value="NZ_BAAANB010000021.1"/>
</dbReference>
<reference evidence="2 3" key="1">
    <citation type="journal article" date="2019" name="Int. J. Syst. Evol. Microbiol.">
        <title>The Global Catalogue of Microorganisms (GCM) 10K type strain sequencing project: providing services to taxonomists for standard genome sequencing and annotation.</title>
        <authorList>
            <consortium name="The Broad Institute Genomics Platform"/>
            <consortium name="The Broad Institute Genome Sequencing Center for Infectious Disease"/>
            <person name="Wu L."/>
            <person name="Ma J."/>
        </authorList>
    </citation>
    <scope>NUCLEOTIDE SEQUENCE [LARGE SCALE GENOMIC DNA]</scope>
    <source>
        <strain evidence="2 3">JCM 14283</strain>
    </source>
</reference>
<proteinExistence type="predicted"/>
<feature type="region of interest" description="Disordered" evidence="1">
    <location>
        <begin position="34"/>
        <end position="55"/>
    </location>
</feature>